<dbReference type="HOGENOM" id="CLU_1776620_0_0_6"/>
<organism evidence="1 2">
    <name type="scientific">Thiorhodovibrio frisius</name>
    <dbReference type="NCBI Taxonomy" id="631362"/>
    <lineage>
        <taxon>Bacteria</taxon>
        <taxon>Pseudomonadati</taxon>
        <taxon>Pseudomonadota</taxon>
        <taxon>Gammaproteobacteria</taxon>
        <taxon>Chromatiales</taxon>
        <taxon>Chromatiaceae</taxon>
        <taxon>Thiorhodovibrio</taxon>
    </lineage>
</organism>
<dbReference type="AlphaFoldDB" id="H8YZE7"/>
<dbReference type="EMBL" id="JH603169">
    <property type="protein sequence ID" value="EIC22074.1"/>
    <property type="molecule type" value="Genomic_DNA"/>
</dbReference>
<dbReference type="Gene3D" id="3.30.450.30">
    <property type="entry name" value="Dynein light chain 2a, cytoplasmic"/>
    <property type="match status" value="1"/>
</dbReference>
<dbReference type="RefSeq" id="WP_009148658.1">
    <property type="nucleotide sequence ID" value="NZ_CP121471.1"/>
</dbReference>
<protein>
    <recommendedName>
        <fullName evidence="3">Roadblock/LAMTOR2 domain-containing protein</fullName>
    </recommendedName>
</protein>
<evidence type="ECO:0008006" key="3">
    <source>
        <dbReference type="Google" id="ProtNLM"/>
    </source>
</evidence>
<name>H8YZE7_9GAMM</name>
<dbReference type="Proteomes" id="UP000002964">
    <property type="component" value="Unassembled WGS sequence"/>
</dbReference>
<accession>H8YZE7</accession>
<keyword evidence="2" id="KW-1185">Reference proteome</keyword>
<evidence type="ECO:0000313" key="2">
    <source>
        <dbReference type="Proteomes" id="UP000002964"/>
    </source>
</evidence>
<evidence type="ECO:0000313" key="1">
    <source>
        <dbReference type="EMBL" id="EIC22074.1"/>
    </source>
</evidence>
<proteinExistence type="predicted"/>
<reference evidence="1 2" key="2">
    <citation type="submission" date="2011-11" db="EMBL/GenBank/DDBJ databases">
        <authorList>
            <consortium name="US DOE Joint Genome Institute"/>
            <person name="Lucas S."/>
            <person name="Han J."/>
            <person name="Lapidus A."/>
            <person name="Cheng J.-F."/>
            <person name="Goodwin L."/>
            <person name="Pitluck S."/>
            <person name="Peters L."/>
            <person name="Ovchinnikova G."/>
            <person name="Zhang X."/>
            <person name="Detter J.C."/>
            <person name="Han C."/>
            <person name="Tapia R."/>
            <person name="Land M."/>
            <person name="Hauser L."/>
            <person name="Kyrpides N."/>
            <person name="Ivanova N."/>
            <person name="Pagani I."/>
            <person name="Vogl K."/>
            <person name="Liu Z."/>
            <person name="Overmann J."/>
            <person name="Frigaard N.-U."/>
            <person name="Bryant D."/>
            <person name="Woyke T."/>
        </authorList>
    </citation>
    <scope>NUCLEOTIDE SEQUENCE [LARGE SCALE GENOMIC DNA]</scope>
    <source>
        <strain evidence="1 2">970</strain>
    </source>
</reference>
<sequence length="146" mass="15923">MSENENNKDRRIDRSAIPLIAVRKQLERIVKDGNLKAAVLASSDGLTLVAPVNDDQSEAISALAGYLNKAKSLIEKNLLNTAATDITFTGQDGTTFHCRYLELFDELVTLAVITKGAAPSGEILSRAMSGIMRIMRKHDQLSTRHG</sequence>
<gene>
    <name evidence="1" type="ORF">Thi970DRAFT_02320</name>
</gene>
<reference evidence="2" key="1">
    <citation type="submission" date="2011-06" db="EMBL/GenBank/DDBJ databases">
        <authorList>
            <consortium name="US DOE Joint Genome Institute (JGI-PGF)"/>
            <person name="Lucas S."/>
            <person name="Han J."/>
            <person name="Lapidus A."/>
            <person name="Cheng J.-F."/>
            <person name="Goodwin L."/>
            <person name="Pitluck S."/>
            <person name="Peters L."/>
            <person name="Land M.L."/>
            <person name="Hauser L."/>
            <person name="Vogl K."/>
            <person name="Liu Z."/>
            <person name="Overmann J."/>
            <person name="Frigaard N.-U."/>
            <person name="Bryant D.A."/>
            <person name="Woyke T.J."/>
        </authorList>
    </citation>
    <scope>NUCLEOTIDE SEQUENCE [LARGE SCALE GENOMIC DNA]</scope>
    <source>
        <strain evidence="2">970</strain>
    </source>
</reference>